<dbReference type="Proteomes" id="UP000242791">
    <property type="component" value="Unassembled WGS sequence"/>
</dbReference>
<accession>A0A1J9Q0P4</accession>
<keyword evidence="3" id="KW-1185">Reference proteome</keyword>
<dbReference type="AlphaFoldDB" id="A0A1J9Q0P4"/>
<dbReference type="VEuPathDB" id="FungiDB:ACJ73_10253"/>
<keyword evidence="1" id="KW-0812">Transmembrane</keyword>
<protein>
    <submittedName>
        <fullName evidence="2">Uncharacterized protein</fullName>
    </submittedName>
</protein>
<proteinExistence type="predicted"/>
<dbReference type="EMBL" id="LGTZ01003600">
    <property type="protein sequence ID" value="OJD09524.1"/>
    <property type="molecule type" value="Genomic_DNA"/>
</dbReference>
<name>A0A1J9Q0P4_9EURO</name>
<comment type="caution">
    <text evidence="2">The sequence shown here is derived from an EMBL/GenBank/DDBJ whole genome shotgun (WGS) entry which is preliminary data.</text>
</comment>
<evidence type="ECO:0000313" key="2">
    <source>
        <dbReference type="EMBL" id="OJD09524.1"/>
    </source>
</evidence>
<feature type="transmembrane region" description="Helical" evidence="1">
    <location>
        <begin position="60"/>
        <end position="78"/>
    </location>
</feature>
<evidence type="ECO:0000313" key="3">
    <source>
        <dbReference type="Proteomes" id="UP000242791"/>
    </source>
</evidence>
<organism evidence="2 3">
    <name type="scientific">Blastomyces percursus</name>
    <dbReference type="NCBI Taxonomy" id="1658174"/>
    <lineage>
        <taxon>Eukaryota</taxon>
        <taxon>Fungi</taxon>
        <taxon>Dikarya</taxon>
        <taxon>Ascomycota</taxon>
        <taxon>Pezizomycotina</taxon>
        <taxon>Eurotiomycetes</taxon>
        <taxon>Eurotiomycetidae</taxon>
        <taxon>Onygenales</taxon>
        <taxon>Ajellomycetaceae</taxon>
        <taxon>Blastomyces</taxon>
    </lineage>
</organism>
<reference evidence="2 3" key="1">
    <citation type="submission" date="2015-08" db="EMBL/GenBank/DDBJ databases">
        <title>Emmonsia species relationships and genome sequence.</title>
        <authorList>
            <person name="Cuomo C.A."/>
            <person name="Schwartz I.S."/>
            <person name="Kenyon C."/>
            <person name="De Hoog G.S."/>
            <person name="Govender N.P."/>
            <person name="Botha A."/>
            <person name="Moreno L."/>
            <person name="De Vries M."/>
            <person name="Munoz J.F."/>
            <person name="Stielow J.B."/>
        </authorList>
    </citation>
    <scope>NUCLEOTIDE SEQUENCE [LARGE SCALE GENOMIC DNA]</scope>
    <source>
        <strain evidence="2 3">EI222</strain>
    </source>
</reference>
<keyword evidence="1" id="KW-1133">Transmembrane helix</keyword>
<gene>
    <name evidence="2" type="ORF">ACJ73_10253</name>
</gene>
<keyword evidence="1" id="KW-0472">Membrane</keyword>
<sequence>MNSRLLSNIRVRKWKRGYNKKARYLAPAAQIYIAILRLLHPSPLYAENLSIKKTYPNMKLLYTLAATLLTLAATTTAAPQLPLPLDSVTGVVGSLPIVGGVVGGAFPVKGRQAPDEEPESEDSE</sequence>
<evidence type="ECO:0000256" key="1">
    <source>
        <dbReference type="SAM" id="Phobius"/>
    </source>
</evidence>